<dbReference type="EMBL" id="GISG01025223">
    <property type="protein sequence ID" value="MBA4619420.1"/>
    <property type="molecule type" value="Transcribed_RNA"/>
</dbReference>
<accession>A0A7C9CJE9</accession>
<reference evidence="2" key="2">
    <citation type="submission" date="2020-07" db="EMBL/GenBank/DDBJ databases">
        <authorList>
            <person name="Vera ALvarez R."/>
            <person name="Arias-Moreno D.M."/>
            <person name="Jimenez-Jacinto V."/>
            <person name="Jimenez-Bremont J.F."/>
            <person name="Swaminathan K."/>
            <person name="Moose S.P."/>
            <person name="Guerrero-Gonzalez M.L."/>
            <person name="Marino-Ramirez L."/>
            <person name="Landsman D."/>
            <person name="Rodriguez-Kessler M."/>
            <person name="Delgado-Sanchez P."/>
        </authorList>
    </citation>
    <scope>NUCLEOTIDE SEQUENCE</scope>
    <source>
        <tissue evidence="2">Cladode</tissue>
    </source>
</reference>
<evidence type="ECO:0000313" key="2">
    <source>
        <dbReference type="EMBL" id="MBA4619420.1"/>
    </source>
</evidence>
<dbReference type="AlphaFoldDB" id="A0A7C9CJE9"/>
<feature type="region of interest" description="Disordered" evidence="1">
    <location>
        <begin position="1"/>
        <end position="65"/>
    </location>
</feature>
<protein>
    <submittedName>
        <fullName evidence="2">Uncharacterized protein</fullName>
    </submittedName>
</protein>
<reference evidence="2" key="1">
    <citation type="journal article" date="2013" name="J. Plant Res.">
        <title>Effect of fungi and light on seed germination of three Opuntia species from semiarid lands of central Mexico.</title>
        <authorList>
            <person name="Delgado-Sanchez P."/>
            <person name="Jimenez-Bremont J.F."/>
            <person name="Guerrero-Gonzalez Mde L."/>
            <person name="Flores J."/>
        </authorList>
    </citation>
    <scope>NUCLEOTIDE SEQUENCE</scope>
    <source>
        <tissue evidence="2">Cladode</tissue>
    </source>
</reference>
<name>A0A7C9CJE9_OPUST</name>
<feature type="compositionally biased region" description="Basic and acidic residues" evidence="1">
    <location>
        <begin position="29"/>
        <end position="48"/>
    </location>
</feature>
<sequence>MDMNTNREREESRSSKAGFFPTHSGLGGDESRTAKRDVAASAQEKERPLVPFYGGDNNKNYEEGNRDECVSYVPKQYAYYHEYNGHEREKNSDGKIKENNSGIKCPSSCESCSIL</sequence>
<feature type="compositionally biased region" description="Basic and acidic residues" evidence="1">
    <location>
        <begin position="1"/>
        <end position="14"/>
    </location>
</feature>
<evidence type="ECO:0000256" key="1">
    <source>
        <dbReference type="SAM" id="MobiDB-lite"/>
    </source>
</evidence>
<organism evidence="2">
    <name type="scientific">Opuntia streptacantha</name>
    <name type="common">Prickly pear cactus</name>
    <name type="synonym">Opuntia cardona</name>
    <dbReference type="NCBI Taxonomy" id="393608"/>
    <lineage>
        <taxon>Eukaryota</taxon>
        <taxon>Viridiplantae</taxon>
        <taxon>Streptophyta</taxon>
        <taxon>Embryophyta</taxon>
        <taxon>Tracheophyta</taxon>
        <taxon>Spermatophyta</taxon>
        <taxon>Magnoliopsida</taxon>
        <taxon>eudicotyledons</taxon>
        <taxon>Gunneridae</taxon>
        <taxon>Pentapetalae</taxon>
        <taxon>Caryophyllales</taxon>
        <taxon>Cactineae</taxon>
        <taxon>Cactaceae</taxon>
        <taxon>Opuntioideae</taxon>
        <taxon>Opuntia</taxon>
    </lineage>
</organism>
<proteinExistence type="predicted"/>